<feature type="compositionally biased region" description="Low complexity" evidence="17">
    <location>
        <begin position="1166"/>
        <end position="1187"/>
    </location>
</feature>
<dbReference type="GO" id="GO:0030479">
    <property type="term" value="C:actin cortical patch"/>
    <property type="evidence" value="ECO:0007669"/>
    <property type="project" value="UniProtKB-SubCell"/>
</dbReference>
<feature type="region of interest" description="Disordered" evidence="17">
    <location>
        <begin position="999"/>
        <end position="1021"/>
    </location>
</feature>
<comment type="caution">
    <text evidence="20">The sequence shown here is derived from an EMBL/GenBank/DDBJ whole genome shotgun (WGS) entry which is preliminary data.</text>
</comment>
<reference evidence="20 21" key="1">
    <citation type="journal article" date="2023" name="Elife">
        <title>Identification of key yeast species and microbe-microbe interactions impacting larval growth of Drosophila in the wild.</title>
        <authorList>
            <person name="Mure A."/>
            <person name="Sugiura Y."/>
            <person name="Maeda R."/>
            <person name="Honda K."/>
            <person name="Sakurai N."/>
            <person name="Takahashi Y."/>
            <person name="Watada M."/>
            <person name="Katoh T."/>
            <person name="Gotoh A."/>
            <person name="Gotoh Y."/>
            <person name="Taniguchi I."/>
            <person name="Nakamura K."/>
            <person name="Hayashi T."/>
            <person name="Katayama T."/>
            <person name="Uemura T."/>
            <person name="Hattori Y."/>
        </authorList>
    </citation>
    <scope>NUCLEOTIDE SEQUENCE [LARGE SCALE GENOMIC DNA]</scope>
    <source>
        <strain evidence="20 21">KH-74</strain>
    </source>
</reference>
<feature type="compositionally biased region" description="Acidic residues" evidence="17">
    <location>
        <begin position="1407"/>
        <end position="1417"/>
    </location>
</feature>
<keyword evidence="7" id="KW-1003">Cell membrane</keyword>
<feature type="domain" description="EH" evidence="18">
    <location>
        <begin position="602"/>
        <end position="691"/>
    </location>
</feature>
<evidence type="ECO:0000256" key="13">
    <source>
        <dbReference type="ARBA" id="ARBA00023054"/>
    </source>
</evidence>
<dbReference type="PROSITE" id="PS50031">
    <property type="entry name" value="EH"/>
    <property type="match status" value="2"/>
</dbReference>
<keyword evidence="8" id="KW-0963">Cytoplasm</keyword>
<evidence type="ECO:0000259" key="19">
    <source>
        <dbReference type="PROSITE" id="PS50222"/>
    </source>
</evidence>
<feature type="region of interest" description="Disordered" evidence="17">
    <location>
        <begin position="1131"/>
        <end position="1445"/>
    </location>
</feature>
<evidence type="ECO:0000313" key="20">
    <source>
        <dbReference type="EMBL" id="GMM56223.1"/>
    </source>
</evidence>
<evidence type="ECO:0000256" key="7">
    <source>
        <dbReference type="ARBA" id="ARBA00022475"/>
    </source>
</evidence>
<gene>
    <name evidence="20" type="ORF">DAKH74_028390</name>
</gene>
<sequence length="1445" mass="154646">MYNPYQNQGNGLPGNNFSQQGQPMQQNMQQFQQTQQQQQPQQSQQGYMGAGIQNTGMQNAGYNPGMQQQGMNQQFGASMGMPGQQQQQQQQPQQQPMQTQSSMPSLSMPTSNLQPQSSNSYYPNTANQTGSVGMQATGMGGNSFQSQPLQQSQSMTALQPMQPQGTGYYNNSAGASSATTPAVVQPLQSQGTGYFPNPAQAVQPALTAQSAPIQPLQPQATATLQPLLPQQTGFYAQQYQVPLEPLKPTATGFVNSFANNGLNNDIKIPAIRLSFITAKDQAKFETLFRASVQPGSNTITGKGCRAILMKSGLAPTQLAKIWTLCDTSKAGELLFPEFALAMHLVNDVLQGDSIPYELDTKTKNEVNSFIDAINLSIASGESSSAKTPFDELMAMPMQAQNTGMLQAQNTGMIPQTSFGMPAQMTGGMLNPQSTGYIPQTSFGMPPQLTGGLMPQTTGGMTAPNMMVPQTSFGAPLQGQLTGGMGMQPQLTGSGMNMGIQPQVTGGYSQPAQIAPQVTGSMGMPQLTFGQGGMPQQQQQPMGLQPQATGYLPPSNFNPTAPLVAQKTGFGNNEIYAQNKFTQNLSTQMNQQEEETDSISSEEKSLFYKIFETYDNKNTGLIDSPTAVEIFRKSGLNRSDLEHIWNLCDTNNSGQLNKQEFALGMHLVYRKLNNQPIPNRLPPSLIPSSNRILDNLKTQLKSSGNGPNNSGSRINGLGYKNNDDENSLPTFRNRRKNFSTTNTTPSPQPTEATSVSEAAEKYPDINSVGQQSAPSPAPVQEKAAPAATPAAATQQSSAAKTRTSTLEEDVKRITEIRYELESLQLPSISSNSQVPTALQKRFDSIINTVPELFAEIADVDSKITKTKMELVSLKSGTAIEGTGPGGEVTENDKKKAKSRAILKARMAALTGKSSDNNDDNDKQNEEELAKIREESAKNQEIIKDIRYSISDISSSLKAIFTGKDIYNDGNDFEKWEFGSGLEKEVRDFIKDLNKFNEPVQSSVSGATTSTNTASDSKSSGDRAAYLKEQAQKRMKERLAKFGINKRGDRSRSNTSESIKTPFEVEDDSSAVSTPPVATTPTVPTQQPAQQHSAGQENDDEEDEEEKKLREKLEALKLKKKADKERRLAELRKQIEDAEAESDDDDTTNSQPVMTKTINLNAASNNTASYSQPAAQAPPASNMAQPAQQVPAQYGGAPQAQINKPNPFFKQEPNSAASSFDSRIAEQQRMSQRGLSNDDDGWSDEEEEKKPATTQAAPSAPAPIAAPVPTPAPAPIAAPVPTPAPAPIAAPVPAPAPAPIAAPIPQVPSPAVPVAPPIPQIQSETPPVPMAPPIPQIQSETPPIPMAPPIPQIQEQTPAVPVAPPIPQVQQEQAPPVPVAPPIPQVPEMAPPAAAPVAPPAAPAPAATDDNEWGDDDDVLSIPDSVDSGDDFGSAGISSIPPPPPLP</sequence>
<feature type="compositionally biased region" description="Pro residues" evidence="17">
    <location>
        <begin position="1340"/>
        <end position="1349"/>
    </location>
</feature>
<dbReference type="SUPFAM" id="SSF47473">
    <property type="entry name" value="EF-hand"/>
    <property type="match status" value="2"/>
</dbReference>
<dbReference type="PROSITE" id="PS00018">
    <property type="entry name" value="EF_HAND_1"/>
    <property type="match status" value="1"/>
</dbReference>
<dbReference type="GO" id="GO:0005886">
    <property type="term" value="C:plasma membrane"/>
    <property type="evidence" value="ECO:0007669"/>
    <property type="project" value="UniProtKB-SubCell"/>
</dbReference>
<evidence type="ECO:0000256" key="3">
    <source>
        <dbReference type="ARBA" id="ARBA00004413"/>
    </source>
</evidence>
<dbReference type="PANTHER" id="PTHR11216">
    <property type="entry name" value="EH DOMAIN"/>
    <property type="match status" value="1"/>
</dbReference>
<dbReference type="PANTHER" id="PTHR11216:SF173">
    <property type="entry name" value="ACTIN CYTOSKELETON-REGULATORY COMPLEX PROTEIN PAN1"/>
    <property type="match status" value="1"/>
</dbReference>
<feature type="compositionally biased region" description="Polar residues" evidence="17">
    <location>
        <begin position="1"/>
        <end position="15"/>
    </location>
</feature>
<evidence type="ECO:0000256" key="14">
    <source>
        <dbReference type="ARBA" id="ARBA00023136"/>
    </source>
</evidence>
<dbReference type="InterPro" id="IPR002048">
    <property type="entry name" value="EF_hand_dom"/>
</dbReference>
<dbReference type="InterPro" id="IPR018247">
    <property type="entry name" value="EF_Hand_1_Ca_BS"/>
</dbReference>
<dbReference type="EMBL" id="BTGD01000008">
    <property type="protein sequence ID" value="GMM56223.1"/>
    <property type="molecule type" value="Genomic_DNA"/>
</dbReference>
<comment type="subcellular location">
    <subcellularLocation>
        <location evidence="3">Cell membrane</location>
        <topology evidence="3">Peripheral membrane protein</topology>
        <orientation evidence="3">Cytoplasmic side</orientation>
    </subcellularLocation>
    <subcellularLocation>
        <location evidence="2">Cytoplasm</location>
        <location evidence="2">Cytoskeleton</location>
        <location evidence="2">Actin patch</location>
    </subcellularLocation>
    <subcellularLocation>
        <location evidence="1">Endosome membrane</location>
        <topology evidence="1">Peripheral membrane protein</topology>
        <orientation evidence="1">Cytoplasmic side</orientation>
    </subcellularLocation>
</comment>
<dbReference type="GO" id="GO:0016197">
    <property type="term" value="P:endosomal transport"/>
    <property type="evidence" value="ECO:0007669"/>
    <property type="project" value="TreeGrafter"/>
</dbReference>
<evidence type="ECO:0000256" key="1">
    <source>
        <dbReference type="ARBA" id="ARBA00004125"/>
    </source>
</evidence>
<feature type="compositionally biased region" description="Polar residues" evidence="17">
    <location>
        <begin position="112"/>
        <end position="134"/>
    </location>
</feature>
<dbReference type="Pfam" id="PF08226">
    <property type="entry name" value="DUF1720"/>
    <property type="match status" value="2"/>
</dbReference>
<feature type="compositionally biased region" description="Low complexity" evidence="17">
    <location>
        <begin position="63"/>
        <end position="111"/>
    </location>
</feature>
<keyword evidence="9" id="KW-0254">Endocytosis</keyword>
<feature type="region of interest" description="Disordered" evidence="17">
    <location>
        <begin position="1035"/>
        <end position="1108"/>
    </location>
</feature>
<evidence type="ECO:0000313" key="21">
    <source>
        <dbReference type="Proteomes" id="UP001377567"/>
    </source>
</evidence>
<evidence type="ECO:0000256" key="10">
    <source>
        <dbReference type="ARBA" id="ARBA00022737"/>
    </source>
</evidence>
<dbReference type="FunFam" id="1.10.238.10:FF:000349">
    <property type="entry name" value="Actin cytoskeleton-regulatory complex protein PAN1"/>
    <property type="match status" value="1"/>
</dbReference>
<dbReference type="SMART" id="SM00027">
    <property type="entry name" value="EH"/>
    <property type="match status" value="2"/>
</dbReference>
<feature type="compositionally biased region" description="Polar residues" evidence="17">
    <location>
        <begin position="999"/>
        <end position="1016"/>
    </location>
</feature>
<dbReference type="InterPro" id="IPR000261">
    <property type="entry name" value="EH_dom"/>
</dbReference>
<feature type="compositionally biased region" description="Acidic residues" evidence="17">
    <location>
        <begin position="1235"/>
        <end position="1245"/>
    </location>
</feature>
<feature type="compositionally biased region" description="Low complexity" evidence="17">
    <location>
        <begin position="782"/>
        <end position="798"/>
    </location>
</feature>
<evidence type="ECO:0000256" key="4">
    <source>
        <dbReference type="ARBA" id="ARBA00009351"/>
    </source>
</evidence>
<keyword evidence="11" id="KW-0967">Endosome</keyword>
<name>A0AAV5RXR0_MAUHU</name>
<dbReference type="InterPro" id="IPR013182">
    <property type="entry name" value="DUF1720"/>
</dbReference>
<evidence type="ECO:0000256" key="11">
    <source>
        <dbReference type="ARBA" id="ARBA00022753"/>
    </source>
</evidence>
<dbReference type="GO" id="GO:0003779">
    <property type="term" value="F:actin binding"/>
    <property type="evidence" value="ECO:0007669"/>
    <property type="project" value="UniProtKB-KW"/>
</dbReference>
<feature type="compositionally biased region" description="Acidic residues" evidence="17">
    <location>
        <begin position="1135"/>
        <end position="1145"/>
    </location>
</feature>
<feature type="compositionally biased region" description="Low complexity" evidence="17">
    <location>
        <begin position="1068"/>
        <end position="1088"/>
    </location>
</feature>
<dbReference type="GO" id="GO:0006897">
    <property type="term" value="P:endocytosis"/>
    <property type="evidence" value="ECO:0007669"/>
    <property type="project" value="UniProtKB-KW"/>
</dbReference>
<protein>
    <recommendedName>
        <fullName evidence="5">Actin cytoskeleton-regulatory complex protein PAN1</fullName>
    </recommendedName>
    <alternativeName>
        <fullName evidence="6">Actin cytoskeleton-regulatory complex protein pan1</fullName>
    </alternativeName>
</protein>
<evidence type="ECO:0000256" key="12">
    <source>
        <dbReference type="ARBA" id="ARBA00022837"/>
    </source>
</evidence>
<keyword evidence="13" id="KW-0175">Coiled coil</keyword>
<feature type="compositionally biased region" description="Low complexity" evidence="17">
    <location>
        <begin position="701"/>
        <end position="715"/>
    </location>
</feature>
<dbReference type="PRINTS" id="PR01217">
    <property type="entry name" value="PRICHEXTENSN"/>
</dbReference>
<keyword evidence="10" id="KW-0677">Repeat</keyword>
<feature type="compositionally biased region" description="Polar residues" evidence="17">
    <location>
        <begin position="1210"/>
        <end position="1219"/>
    </location>
</feature>
<dbReference type="PROSITE" id="PS50222">
    <property type="entry name" value="EF_HAND_2"/>
    <property type="match status" value="1"/>
</dbReference>
<feature type="compositionally biased region" description="Pro residues" evidence="17">
    <location>
        <begin position="1258"/>
        <end position="1317"/>
    </location>
</feature>
<feature type="compositionally biased region" description="Pro residues" evidence="17">
    <location>
        <begin position="1373"/>
        <end position="1401"/>
    </location>
</feature>
<dbReference type="Proteomes" id="UP001377567">
    <property type="component" value="Unassembled WGS sequence"/>
</dbReference>
<evidence type="ECO:0000256" key="5">
    <source>
        <dbReference type="ARBA" id="ARBA00015110"/>
    </source>
</evidence>
<feature type="domain" description="EH" evidence="18">
    <location>
        <begin position="280"/>
        <end position="358"/>
    </location>
</feature>
<accession>A0AAV5RXR0</accession>
<evidence type="ECO:0000256" key="2">
    <source>
        <dbReference type="ARBA" id="ARBA00004134"/>
    </source>
</evidence>
<keyword evidence="16" id="KW-0206">Cytoskeleton</keyword>
<dbReference type="Gene3D" id="1.10.238.10">
    <property type="entry name" value="EF-hand"/>
    <property type="match status" value="2"/>
</dbReference>
<dbReference type="SMART" id="SM00054">
    <property type="entry name" value="EFh"/>
    <property type="match status" value="3"/>
</dbReference>
<dbReference type="Pfam" id="PF12763">
    <property type="entry name" value="EH"/>
    <property type="match status" value="2"/>
</dbReference>
<organism evidence="20 21">
    <name type="scientific">Maudiozyma humilis</name>
    <name type="common">Sour dough yeast</name>
    <name type="synonym">Kazachstania humilis</name>
    <dbReference type="NCBI Taxonomy" id="51915"/>
    <lineage>
        <taxon>Eukaryota</taxon>
        <taxon>Fungi</taxon>
        <taxon>Dikarya</taxon>
        <taxon>Ascomycota</taxon>
        <taxon>Saccharomycotina</taxon>
        <taxon>Saccharomycetes</taxon>
        <taxon>Saccharomycetales</taxon>
        <taxon>Saccharomycetaceae</taxon>
        <taxon>Maudiozyma</taxon>
    </lineage>
</organism>
<feature type="compositionally biased region" description="Low complexity" evidence="17">
    <location>
        <begin position="143"/>
        <end position="154"/>
    </location>
</feature>
<dbReference type="GO" id="GO:0010008">
    <property type="term" value="C:endosome membrane"/>
    <property type="evidence" value="ECO:0007669"/>
    <property type="project" value="UniProtKB-SubCell"/>
</dbReference>
<keyword evidence="12" id="KW-0106">Calcium</keyword>
<keyword evidence="14" id="KW-0472">Membrane</keyword>
<evidence type="ECO:0000256" key="8">
    <source>
        <dbReference type="ARBA" id="ARBA00022490"/>
    </source>
</evidence>
<proteinExistence type="inferred from homology"/>
<evidence type="ECO:0000256" key="6">
    <source>
        <dbReference type="ARBA" id="ARBA00020728"/>
    </source>
</evidence>
<keyword evidence="15" id="KW-0009">Actin-binding</keyword>
<keyword evidence="21" id="KW-1185">Reference proteome</keyword>
<feature type="compositionally biased region" description="Polar residues" evidence="17">
    <location>
        <begin position="155"/>
        <end position="181"/>
    </location>
</feature>
<dbReference type="InterPro" id="IPR011992">
    <property type="entry name" value="EF-hand-dom_pair"/>
</dbReference>
<evidence type="ECO:0000256" key="16">
    <source>
        <dbReference type="ARBA" id="ARBA00023212"/>
    </source>
</evidence>
<evidence type="ECO:0000256" key="17">
    <source>
        <dbReference type="SAM" id="MobiDB-lite"/>
    </source>
</evidence>
<feature type="compositionally biased region" description="Low complexity" evidence="17">
    <location>
        <begin position="16"/>
        <end position="46"/>
    </location>
</feature>
<evidence type="ECO:0000256" key="15">
    <source>
        <dbReference type="ARBA" id="ARBA00023203"/>
    </source>
</evidence>
<feature type="compositionally biased region" description="Polar residues" evidence="17">
    <location>
        <begin position="1146"/>
        <end position="1165"/>
    </location>
</feature>
<feature type="region of interest" description="Disordered" evidence="17">
    <location>
        <begin position="697"/>
        <end position="805"/>
    </location>
</feature>
<feature type="compositionally biased region" description="Basic and acidic residues" evidence="17">
    <location>
        <begin position="1035"/>
        <end position="1050"/>
    </location>
</feature>
<evidence type="ECO:0000259" key="18">
    <source>
        <dbReference type="PROSITE" id="PS50031"/>
    </source>
</evidence>
<feature type="domain" description="EF-hand" evidence="19">
    <location>
        <begin position="635"/>
        <end position="670"/>
    </location>
</feature>
<feature type="compositionally biased region" description="Pro residues" evidence="17">
    <location>
        <begin position="1324"/>
        <end position="1333"/>
    </location>
</feature>
<evidence type="ECO:0000256" key="9">
    <source>
        <dbReference type="ARBA" id="ARBA00022583"/>
    </source>
</evidence>
<dbReference type="CDD" id="cd00052">
    <property type="entry name" value="EH"/>
    <property type="match status" value="2"/>
</dbReference>
<feature type="region of interest" description="Disordered" evidence="17">
    <location>
        <begin position="1"/>
        <end position="181"/>
    </location>
</feature>
<dbReference type="GO" id="GO:0005509">
    <property type="term" value="F:calcium ion binding"/>
    <property type="evidence" value="ECO:0007669"/>
    <property type="project" value="InterPro"/>
</dbReference>
<comment type="similarity">
    <text evidence="4">Belongs to the PAN1 family.</text>
</comment>
<feature type="compositionally biased region" description="Polar residues" evidence="17">
    <location>
        <begin position="52"/>
        <end position="61"/>
    </location>
</feature>